<dbReference type="AlphaFoldDB" id="A0AAV5J2U5"/>
<dbReference type="EMBL" id="BPVZ01000025">
    <property type="protein sequence ID" value="GKV06499.1"/>
    <property type="molecule type" value="Genomic_DNA"/>
</dbReference>
<sequence>MNTIRIAGAHVSRFSLDDTIDISMLNSFFRDVCFSLSDKEIKDVELVVLLLASAEEFLMKVGMGIWDVQHVEKVSFSEITPLSRASCFTGKQRTQRKTMTVMIQTKVVFKKDGSNH</sequence>
<name>A0AAV5J2U5_9ROSI</name>
<gene>
    <name evidence="1" type="ORF">SLEP1_g18393</name>
</gene>
<proteinExistence type="predicted"/>
<dbReference type="Proteomes" id="UP001054252">
    <property type="component" value="Unassembled WGS sequence"/>
</dbReference>
<evidence type="ECO:0000313" key="2">
    <source>
        <dbReference type="Proteomes" id="UP001054252"/>
    </source>
</evidence>
<reference evidence="1 2" key="1">
    <citation type="journal article" date="2021" name="Commun. Biol.">
        <title>The genome of Shorea leprosula (Dipterocarpaceae) highlights the ecological relevance of drought in aseasonal tropical rainforests.</title>
        <authorList>
            <person name="Ng K.K.S."/>
            <person name="Kobayashi M.J."/>
            <person name="Fawcett J.A."/>
            <person name="Hatakeyama M."/>
            <person name="Paape T."/>
            <person name="Ng C.H."/>
            <person name="Ang C.C."/>
            <person name="Tnah L.H."/>
            <person name="Lee C.T."/>
            <person name="Nishiyama T."/>
            <person name="Sese J."/>
            <person name="O'Brien M.J."/>
            <person name="Copetti D."/>
            <person name="Mohd Noor M.I."/>
            <person name="Ong R.C."/>
            <person name="Putra M."/>
            <person name="Sireger I.Z."/>
            <person name="Indrioko S."/>
            <person name="Kosugi Y."/>
            <person name="Izuno A."/>
            <person name="Isagi Y."/>
            <person name="Lee S.L."/>
            <person name="Shimizu K.K."/>
        </authorList>
    </citation>
    <scope>NUCLEOTIDE SEQUENCE [LARGE SCALE GENOMIC DNA]</scope>
    <source>
        <strain evidence="1">214</strain>
    </source>
</reference>
<organism evidence="1 2">
    <name type="scientific">Rubroshorea leprosula</name>
    <dbReference type="NCBI Taxonomy" id="152421"/>
    <lineage>
        <taxon>Eukaryota</taxon>
        <taxon>Viridiplantae</taxon>
        <taxon>Streptophyta</taxon>
        <taxon>Embryophyta</taxon>
        <taxon>Tracheophyta</taxon>
        <taxon>Spermatophyta</taxon>
        <taxon>Magnoliopsida</taxon>
        <taxon>eudicotyledons</taxon>
        <taxon>Gunneridae</taxon>
        <taxon>Pentapetalae</taxon>
        <taxon>rosids</taxon>
        <taxon>malvids</taxon>
        <taxon>Malvales</taxon>
        <taxon>Dipterocarpaceae</taxon>
        <taxon>Rubroshorea</taxon>
    </lineage>
</organism>
<comment type="caution">
    <text evidence="1">The sequence shown here is derived from an EMBL/GenBank/DDBJ whole genome shotgun (WGS) entry which is preliminary data.</text>
</comment>
<protein>
    <submittedName>
        <fullName evidence="1">Uncharacterized protein</fullName>
    </submittedName>
</protein>
<evidence type="ECO:0000313" key="1">
    <source>
        <dbReference type="EMBL" id="GKV06499.1"/>
    </source>
</evidence>
<keyword evidence="2" id="KW-1185">Reference proteome</keyword>
<accession>A0AAV5J2U5</accession>